<dbReference type="RefSeq" id="XP_006818199.1">
    <property type="nucleotide sequence ID" value="XM_006818136.1"/>
</dbReference>
<name>A0ABM0MDV8_SACKO</name>
<dbReference type="Proteomes" id="UP000694865">
    <property type="component" value="Unplaced"/>
</dbReference>
<organism evidence="2 3">
    <name type="scientific">Saccoglossus kowalevskii</name>
    <name type="common">Acorn worm</name>
    <dbReference type="NCBI Taxonomy" id="10224"/>
    <lineage>
        <taxon>Eukaryota</taxon>
        <taxon>Metazoa</taxon>
        <taxon>Hemichordata</taxon>
        <taxon>Enteropneusta</taxon>
        <taxon>Harrimaniidae</taxon>
        <taxon>Saccoglossus</taxon>
    </lineage>
</organism>
<accession>A0ABM0MDV8</accession>
<proteinExistence type="predicted"/>
<dbReference type="GeneID" id="102807063"/>
<gene>
    <name evidence="3" type="primary">LOC102807063</name>
</gene>
<keyword evidence="1" id="KW-0812">Transmembrane</keyword>
<evidence type="ECO:0000313" key="3">
    <source>
        <dbReference type="RefSeq" id="XP_006818199.1"/>
    </source>
</evidence>
<keyword evidence="1" id="KW-1133">Transmembrane helix</keyword>
<feature type="transmembrane region" description="Helical" evidence="1">
    <location>
        <begin position="178"/>
        <end position="201"/>
    </location>
</feature>
<protein>
    <submittedName>
        <fullName evidence="3">Condensin-2 complex subunit G2-like</fullName>
    </submittedName>
</protein>
<evidence type="ECO:0000313" key="2">
    <source>
        <dbReference type="Proteomes" id="UP000694865"/>
    </source>
</evidence>
<dbReference type="PANTHER" id="PTHR16199">
    <property type="entry name" value="CONDENSIN-2 COMPLEX SUBUNIT G2"/>
    <property type="match status" value="1"/>
</dbReference>
<sequence length="208" mass="24068">MASPTRRRQAFLEAVEEDRTEIFLDFIKQHSCKEHDFNLDEFVQTLNHKQIEVLWDGLNKLCSETLISSPLEADESDENYEDMKKNVDTTMEILNGILTVAFCFVHNESELLIPESLQDIVSILHGVLLDFPKSATKLQNNISKLCEHWWNKDFPKKEQVVKNAFLFILNSTLKPNALVIDFVCFVYIYICLAICGMYSHFSNQKISV</sequence>
<dbReference type="PANTHER" id="PTHR16199:SF4">
    <property type="entry name" value="CONDENSIN-2 COMPLEX SUBUNIT G2"/>
    <property type="match status" value="1"/>
</dbReference>
<reference evidence="3" key="1">
    <citation type="submission" date="2025-08" db="UniProtKB">
        <authorList>
            <consortium name="RefSeq"/>
        </authorList>
    </citation>
    <scope>IDENTIFICATION</scope>
    <source>
        <tissue evidence="3">Testes</tissue>
    </source>
</reference>
<keyword evidence="1" id="KW-0472">Membrane</keyword>
<evidence type="ECO:0000256" key="1">
    <source>
        <dbReference type="SAM" id="Phobius"/>
    </source>
</evidence>
<keyword evidence="2" id="KW-1185">Reference proteome</keyword>